<feature type="domain" description="VWFA" evidence="12">
    <location>
        <begin position="102"/>
        <end position="281"/>
    </location>
</feature>
<comment type="caution">
    <text evidence="13">The sequence shown here is derived from an EMBL/GenBank/DDBJ whole genome shotgun (WGS) entry which is preliminary data.</text>
</comment>
<evidence type="ECO:0000256" key="5">
    <source>
        <dbReference type="ARBA" id="ARBA00022771"/>
    </source>
</evidence>
<sequence length="482" mass="54157">MAHHDIDYDMDMSDDENEDLNTRNSRSTNPSRLQDPGKAKATSKDSASGNRARWEAGAQKNWDLHEGDDGNLTSVLGGMEEATKRLRLQKDTTPLQRGIIRHCLLVLDLSIAMTEKDLRPTRFLLTLTYTIAFVREFFEQNPISQLGILGMRDGLAVRISELSGNPNDHITALKELRKTEPKGAASLQNALDMARAALYHTPSHGTREVVIILGALSSSDPGDIHQTINACVRDKLRVTVIGLAAQMHICADLCARTNAGDTGSYNVALDEPHYRELLMAITTPPVMRQTSSTAATRRLTFAYLPLTAQMQIRQEVMESVPDNEKMFTVYIKDDNLMIFDGPSLALTDKIHIVEIDISSTYEGDDLYYVAQHLRQHDFLMDSIKHSPYHNVLITSWHKPQFFGLVHLSYWHARFAQEFRRKGIRPLALGEIAHGFGNQSAVSYTIEQILDIGIQHMGSLNFIETLATRIFRYLHGHPLANNE</sequence>
<dbReference type="SUPFAM" id="SSF53300">
    <property type="entry name" value="vWA-like"/>
    <property type="match status" value="1"/>
</dbReference>
<comment type="similarity">
    <text evidence="2">Belongs to the GTF2H2 family.</text>
</comment>
<keyword evidence="8" id="KW-0804">Transcription</keyword>
<dbReference type="PANTHER" id="PTHR12695">
    <property type="entry name" value="GENERAL TRANSCRIPTION FACTOR IIH SUBUNIT 2"/>
    <property type="match status" value="1"/>
</dbReference>
<comment type="subcellular location">
    <subcellularLocation>
        <location evidence="1">Nucleus</location>
    </subcellularLocation>
</comment>
<dbReference type="Proteomes" id="UP000767238">
    <property type="component" value="Unassembled WGS sequence"/>
</dbReference>
<feature type="region of interest" description="Disordered" evidence="11">
    <location>
        <begin position="1"/>
        <end position="52"/>
    </location>
</feature>
<keyword evidence="10" id="KW-0539">Nucleus</keyword>
<evidence type="ECO:0000256" key="8">
    <source>
        <dbReference type="ARBA" id="ARBA00023163"/>
    </source>
</evidence>
<protein>
    <submittedName>
        <fullName evidence="13">Transcription initiation factor TFIIH subunit H2, variant</fullName>
    </submittedName>
</protein>
<evidence type="ECO:0000256" key="2">
    <source>
        <dbReference type="ARBA" id="ARBA00006092"/>
    </source>
</evidence>
<evidence type="ECO:0000256" key="4">
    <source>
        <dbReference type="ARBA" id="ARBA00022763"/>
    </source>
</evidence>
<dbReference type="Gene3D" id="3.40.50.410">
    <property type="entry name" value="von Willebrand factor, type A domain"/>
    <property type="match status" value="1"/>
</dbReference>
<dbReference type="GO" id="GO:0006357">
    <property type="term" value="P:regulation of transcription by RNA polymerase II"/>
    <property type="evidence" value="ECO:0007669"/>
    <property type="project" value="TreeGrafter"/>
</dbReference>
<reference evidence="13" key="2">
    <citation type="submission" date="2021-08" db="EMBL/GenBank/DDBJ databases">
        <authorList>
            <person name="Gostincar C."/>
            <person name="Sun X."/>
            <person name="Song Z."/>
            <person name="Gunde-Cimerman N."/>
        </authorList>
    </citation>
    <scope>NUCLEOTIDE SEQUENCE</scope>
    <source>
        <strain evidence="13">EXF-8016</strain>
    </source>
</reference>
<dbReference type="SMART" id="SM00327">
    <property type="entry name" value="VWA"/>
    <property type="match status" value="1"/>
</dbReference>
<dbReference type="GO" id="GO:0008270">
    <property type="term" value="F:zinc ion binding"/>
    <property type="evidence" value="ECO:0007669"/>
    <property type="project" value="UniProtKB-KW"/>
</dbReference>
<dbReference type="InterPro" id="IPR036465">
    <property type="entry name" value="vWFA_dom_sf"/>
</dbReference>
<evidence type="ECO:0000256" key="7">
    <source>
        <dbReference type="ARBA" id="ARBA00023015"/>
    </source>
</evidence>
<evidence type="ECO:0000313" key="14">
    <source>
        <dbReference type="Proteomes" id="UP000767238"/>
    </source>
</evidence>
<dbReference type="GO" id="GO:0005675">
    <property type="term" value="C:transcription factor TFIIH holo complex"/>
    <property type="evidence" value="ECO:0007669"/>
    <property type="project" value="TreeGrafter"/>
</dbReference>
<evidence type="ECO:0000313" key="13">
    <source>
        <dbReference type="EMBL" id="KAH0228159.1"/>
    </source>
</evidence>
<accession>A0A9P8GLY9</accession>
<dbReference type="EMBL" id="JAHFYH010000009">
    <property type="protein sequence ID" value="KAH0228159.1"/>
    <property type="molecule type" value="Genomic_DNA"/>
</dbReference>
<evidence type="ECO:0000256" key="11">
    <source>
        <dbReference type="SAM" id="MobiDB-lite"/>
    </source>
</evidence>
<evidence type="ECO:0000256" key="6">
    <source>
        <dbReference type="ARBA" id="ARBA00022833"/>
    </source>
</evidence>
<reference evidence="13" key="1">
    <citation type="journal article" date="2021" name="J Fungi (Basel)">
        <title>Virulence traits and population genomics of the black yeast Aureobasidium melanogenum.</title>
        <authorList>
            <person name="Cernosa A."/>
            <person name="Sun X."/>
            <person name="Gostincar C."/>
            <person name="Fang C."/>
            <person name="Gunde-Cimerman N."/>
            <person name="Song Z."/>
        </authorList>
    </citation>
    <scope>NUCLEOTIDE SEQUENCE</scope>
    <source>
        <strain evidence="13">EXF-8016</strain>
    </source>
</reference>
<dbReference type="PANTHER" id="PTHR12695:SF2">
    <property type="entry name" value="GENERAL TRANSCRIPTION FACTOR IIH SUBUNIT 2-RELATED"/>
    <property type="match status" value="1"/>
</dbReference>
<evidence type="ECO:0000256" key="10">
    <source>
        <dbReference type="ARBA" id="ARBA00023242"/>
    </source>
</evidence>
<dbReference type="OrthoDB" id="284275at2759"/>
<evidence type="ECO:0000259" key="12">
    <source>
        <dbReference type="PROSITE" id="PS50234"/>
    </source>
</evidence>
<proteinExistence type="inferred from homology"/>
<gene>
    <name evidence="13" type="ORF">KCV03_g2072</name>
</gene>
<keyword evidence="6" id="KW-0862">Zinc</keyword>
<dbReference type="AlphaFoldDB" id="A0A9P8GLY9"/>
<keyword evidence="9" id="KW-0234">DNA repair</keyword>
<keyword evidence="3" id="KW-0479">Metal-binding</keyword>
<name>A0A9P8GLY9_AURME</name>
<dbReference type="GO" id="GO:0006289">
    <property type="term" value="P:nucleotide-excision repair"/>
    <property type="evidence" value="ECO:0007669"/>
    <property type="project" value="TreeGrafter"/>
</dbReference>
<dbReference type="PROSITE" id="PS50234">
    <property type="entry name" value="VWFA"/>
    <property type="match status" value="1"/>
</dbReference>
<dbReference type="CDD" id="cd01453">
    <property type="entry name" value="vWA_transcription_factor_IIH_type"/>
    <property type="match status" value="1"/>
</dbReference>
<evidence type="ECO:0000256" key="3">
    <source>
        <dbReference type="ARBA" id="ARBA00022723"/>
    </source>
</evidence>
<feature type="non-terminal residue" evidence="13">
    <location>
        <position position="1"/>
    </location>
</feature>
<organism evidence="13 14">
    <name type="scientific">Aureobasidium melanogenum</name>
    <name type="common">Aureobasidium pullulans var. melanogenum</name>
    <dbReference type="NCBI Taxonomy" id="46634"/>
    <lineage>
        <taxon>Eukaryota</taxon>
        <taxon>Fungi</taxon>
        <taxon>Dikarya</taxon>
        <taxon>Ascomycota</taxon>
        <taxon>Pezizomycotina</taxon>
        <taxon>Dothideomycetes</taxon>
        <taxon>Dothideomycetidae</taxon>
        <taxon>Dothideales</taxon>
        <taxon>Saccotheciaceae</taxon>
        <taxon>Aureobasidium</taxon>
    </lineage>
</organism>
<evidence type="ECO:0000256" key="1">
    <source>
        <dbReference type="ARBA" id="ARBA00004123"/>
    </source>
</evidence>
<dbReference type="InterPro" id="IPR007198">
    <property type="entry name" value="Ssl1-like"/>
</dbReference>
<dbReference type="InterPro" id="IPR002035">
    <property type="entry name" value="VWF_A"/>
</dbReference>
<keyword evidence="4" id="KW-0227">DNA damage</keyword>
<feature type="compositionally biased region" description="Acidic residues" evidence="11">
    <location>
        <begin position="8"/>
        <end position="19"/>
    </location>
</feature>
<keyword evidence="7" id="KW-0805">Transcription regulation</keyword>
<keyword evidence="5" id="KW-0863">Zinc-finger</keyword>
<evidence type="ECO:0000256" key="9">
    <source>
        <dbReference type="ARBA" id="ARBA00023204"/>
    </source>
</evidence>
<dbReference type="FunFam" id="3.40.50.410:FF:000015">
    <property type="entry name" value="General transcription factor IIH subunit 2"/>
    <property type="match status" value="1"/>
</dbReference>
<feature type="compositionally biased region" description="Polar residues" evidence="11">
    <location>
        <begin position="22"/>
        <end position="32"/>
    </location>
</feature>
<dbReference type="Pfam" id="PF04056">
    <property type="entry name" value="Ssl1"/>
    <property type="match status" value="1"/>
</dbReference>